<feature type="transmembrane region" description="Helical" evidence="1">
    <location>
        <begin position="56"/>
        <end position="74"/>
    </location>
</feature>
<comment type="caution">
    <text evidence="2">The sequence shown here is derived from an EMBL/GenBank/DDBJ whole genome shotgun (WGS) entry which is preliminary data.</text>
</comment>
<keyword evidence="1" id="KW-0812">Transmembrane</keyword>
<evidence type="ECO:0000256" key="1">
    <source>
        <dbReference type="SAM" id="Phobius"/>
    </source>
</evidence>
<keyword evidence="1" id="KW-0472">Membrane</keyword>
<gene>
    <name evidence="2" type="ORF">HJG60_009332</name>
</gene>
<proteinExistence type="predicted"/>
<dbReference type="Proteomes" id="UP000664940">
    <property type="component" value="Unassembled WGS sequence"/>
</dbReference>
<sequence>MGIRSPPASGMAGNNDVSTSLLIGERQCFHSLHASLPNIHCACSQGKTSAMCPTLAVFWLFFHLKDFIYLFIYLREVKGGRRYGGKHRLVERGQPGTWPATQACALTTMSKLPHHTSQGCAFLLYVRIRWICWE</sequence>
<evidence type="ECO:0000313" key="3">
    <source>
        <dbReference type="Proteomes" id="UP000664940"/>
    </source>
</evidence>
<organism evidence="2 3">
    <name type="scientific">Phyllostomus discolor</name>
    <name type="common">pale spear-nosed bat</name>
    <dbReference type="NCBI Taxonomy" id="89673"/>
    <lineage>
        <taxon>Eukaryota</taxon>
        <taxon>Metazoa</taxon>
        <taxon>Chordata</taxon>
        <taxon>Craniata</taxon>
        <taxon>Vertebrata</taxon>
        <taxon>Euteleostomi</taxon>
        <taxon>Mammalia</taxon>
        <taxon>Eutheria</taxon>
        <taxon>Laurasiatheria</taxon>
        <taxon>Chiroptera</taxon>
        <taxon>Yangochiroptera</taxon>
        <taxon>Phyllostomidae</taxon>
        <taxon>Phyllostominae</taxon>
        <taxon>Phyllostomus</taxon>
    </lineage>
</organism>
<accession>A0A833YBN6</accession>
<evidence type="ECO:0000313" key="2">
    <source>
        <dbReference type="EMBL" id="KAF6074922.1"/>
    </source>
</evidence>
<name>A0A833YBN6_9CHIR</name>
<reference evidence="2 3" key="1">
    <citation type="journal article" date="2020" name="Nature">
        <title>Six reference-quality genomes reveal evolution of bat adaptations.</title>
        <authorList>
            <person name="Jebb D."/>
            <person name="Huang Z."/>
            <person name="Pippel M."/>
            <person name="Hughes G.M."/>
            <person name="Lavrichenko K."/>
            <person name="Devanna P."/>
            <person name="Winkler S."/>
            <person name="Jermiin L.S."/>
            <person name="Skirmuntt E.C."/>
            <person name="Katzourakis A."/>
            <person name="Burkitt-Gray L."/>
            <person name="Ray D.A."/>
            <person name="Sullivan K.A.M."/>
            <person name="Roscito J.G."/>
            <person name="Kirilenko B.M."/>
            <person name="Davalos L.M."/>
            <person name="Corthals A.P."/>
            <person name="Power M.L."/>
            <person name="Jones G."/>
            <person name="Ransome R.D."/>
            <person name="Dechmann D.K.N."/>
            <person name="Locatelli A.G."/>
            <person name="Puechmaille S.J."/>
            <person name="Fedrigo O."/>
            <person name="Jarvis E.D."/>
            <person name="Hiller M."/>
            <person name="Vernes S.C."/>
            <person name="Myers E.W."/>
            <person name="Teeling E.C."/>
        </authorList>
    </citation>
    <scope>NUCLEOTIDE SEQUENCE [LARGE SCALE GENOMIC DNA]</scope>
    <source>
        <strain evidence="2">Bat1K_MPI-CBG_1</strain>
    </source>
</reference>
<dbReference type="EMBL" id="JABVXQ010000015">
    <property type="protein sequence ID" value="KAF6074922.1"/>
    <property type="molecule type" value="Genomic_DNA"/>
</dbReference>
<dbReference type="AlphaFoldDB" id="A0A833YBN6"/>
<protein>
    <submittedName>
        <fullName evidence="2">Uncharacterized protein</fullName>
    </submittedName>
</protein>
<keyword evidence="1" id="KW-1133">Transmembrane helix</keyword>